<reference evidence="2 3" key="1">
    <citation type="submission" date="2014-11" db="EMBL/GenBank/DDBJ databases">
        <title>Draft Genome Sequences of Paenibacillus polymyxa NRRL B-30509 and Paenibacillus terrae NRRL B-30644, Strains from a Poultry Environment that Produce Tridecaptin A and Paenicidins.</title>
        <authorList>
            <person name="van Belkum M.J."/>
            <person name="Lohans C.T."/>
            <person name="Vederas J.C."/>
        </authorList>
    </citation>
    <scope>NUCLEOTIDE SEQUENCE [LARGE SCALE GENOMIC DNA]</scope>
    <source>
        <strain evidence="2 3">NRRL B-30644</strain>
    </source>
</reference>
<keyword evidence="3" id="KW-1185">Reference proteome</keyword>
<sequence length="514" mass="60153">MKQTVTGIDASEIISGFAGRMGKIALFDPLFELRRQRKADRNGKQIAMMELGLVTLLFFFEKKLLRSQKTSTRDYIQFLKEALAPHYELEQPDLEDIGRKILQVFRPANGRKREMPFYNLDSGQEEILQTSILRTDKYDAQTQVQYYTLDEDGLELVFATKEFYLEFQLSIHQLLLRKQLEKGEFQGALRQIDEMEVDVETLQERIRRVEYEIKRNIVSDETFQRYRSLLEDIHLRLNRENEEFVELRDFVRETRDRIYADREQARFQRPYELIIRISANLEKVHNEHTHLLQQSIELDSQALRAAKESLYYTGISSFNFEQDITGIIIGHPLSPDALRGVISPFLTVEQNPLWSLLTVFNKQQIHSKDGVHTDPEGFLVMDTGGDDSFTLQRKKVIVYMLSLLLECAKVRESSKFTLSDFVSYVKQTGRENLLQSRNFYDYWMMIHQRSPISARQREQQTADESDLSLYEAMTDALNGYELTVYEATELLQVTDRYVIQEMIIELAGAYDAIS</sequence>
<comment type="caution">
    <text evidence="2">The sequence shown here is derived from an EMBL/GenBank/DDBJ whole genome shotgun (WGS) entry which is preliminary data.</text>
</comment>
<dbReference type="Proteomes" id="UP000032534">
    <property type="component" value="Unassembled WGS sequence"/>
</dbReference>
<keyword evidence="1" id="KW-0175">Coiled coil</keyword>
<dbReference type="OrthoDB" id="1685048at2"/>
<evidence type="ECO:0000313" key="3">
    <source>
        <dbReference type="Proteomes" id="UP000032534"/>
    </source>
</evidence>
<dbReference type="EMBL" id="JTHP01000068">
    <property type="protein sequence ID" value="KJD43095.1"/>
    <property type="molecule type" value="Genomic_DNA"/>
</dbReference>
<organism evidence="2 3">
    <name type="scientific">Paenibacillus terrae</name>
    <dbReference type="NCBI Taxonomy" id="159743"/>
    <lineage>
        <taxon>Bacteria</taxon>
        <taxon>Bacillati</taxon>
        <taxon>Bacillota</taxon>
        <taxon>Bacilli</taxon>
        <taxon>Bacillales</taxon>
        <taxon>Paenibacillaceae</taxon>
        <taxon>Paenibacillus</taxon>
    </lineage>
</organism>
<accession>A0A0D7WVA1</accession>
<evidence type="ECO:0000313" key="2">
    <source>
        <dbReference type="EMBL" id="KJD43095.1"/>
    </source>
</evidence>
<dbReference type="RefSeq" id="WP_044648592.1">
    <property type="nucleotide sequence ID" value="NZ_JTHP01000068.1"/>
</dbReference>
<evidence type="ECO:0000256" key="1">
    <source>
        <dbReference type="SAM" id="Coils"/>
    </source>
</evidence>
<evidence type="ECO:0008006" key="4">
    <source>
        <dbReference type="Google" id="ProtNLM"/>
    </source>
</evidence>
<proteinExistence type="predicted"/>
<feature type="coiled-coil region" evidence="1">
    <location>
        <begin position="185"/>
        <end position="212"/>
    </location>
</feature>
<name>A0A0D7WVA1_9BACL</name>
<dbReference type="PATRIC" id="fig|159743.3.peg.5451"/>
<dbReference type="AlphaFoldDB" id="A0A0D7WVA1"/>
<protein>
    <recommendedName>
        <fullName evidence="4">Replicative DNA helicase</fullName>
    </recommendedName>
</protein>
<gene>
    <name evidence="2" type="ORF">QD47_24630</name>
</gene>